<organism evidence="1">
    <name type="scientific">Brassica campestris</name>
    <name type="common">Field mustard</name>
    <dbReference type="NCBI Taxonomy" id="3711"/>
    <lineage>
        <taxon>Eukaryota</taxon>
        <taxon>Viridiplantae</taxon>
        <taxon>Streptophyta</taxon>
        <taxon>Embryophyta</taxon>
        <taxon>Tracheophyta</taxon>
        <taxon>Spermatophyta</taxon>
        <taxon>Magnoliopsida</taxon>
        <taxon>eudicotyledons</taxon>
        <taxon>Gunneridae</taxon>
        <taxon>Pentapetalae</taxon>
        <taxon>rosids</taxon>
        <taxon>malvids</taxon>
        <taxon>Brassicales</taxon>
        <taxon>Brassicaceae</taxon>
        <taxon>Brassiceae</taxon>
        <taxon>Brassica</taxon>
    </lineage>
</organism>
<reference evidence="1" key="1">
    <citation type="submission" date="2018-11" db="EMBL/GenBank/DDBJ databases">
        <authorList>
            <consortium name="Genoscope - CEA"/>
            <person name="William W."/>
        </authorList>
    </citation>
    <scope>NUCLEOTIDE SEQUENCE</scope>
</reference>
<name>A0A3P5YBQ8_BRACM</name>
<protein>
    <submittedName>
        <fullName evidence="1">Uncharacterized protein</fullName>
    </submittedName>
</protein>
<gene>
    <name evidence="1" type="ORF">BRAA09T35862Z</name>
</gene>
<proteinExistence type="predicted"/>
<dbReference type="AlphaFoldDB" id="A0A3P5YBQ8"/>
<evidence type="ECO:0000313" key="1">
    <source>
        <dbReference type="EMBL" id="VDC58251.1"/>
    </source>
</evidence>
<accession>A0A3P5YBQ8</accession>
<dbReference type="EMBL" id="LR031568">
    <property type="protein sequence ID" value="VDC58251.1"/>
    <property type="molecule type" value="Genomic_DNA"/>
</dbReference>
<sequence>MWCSTTTASLNRKVCSLSIHDDNFVSYEPVRGLS</sequence>